<dbReference type="AlphaFoldDB" id="A0A379B799"/>
<dbReference type="SMART" id="SM00966">
    <property type="entry name" value="SpoVT_AbrB"/>
    <property type="match status" value="1"/>
</dbReference>
<dbReference type="Gene3D" id="2.10.260.10">
    <property type="match status" value="1"/>
</dbReference>
<proteinExistence type="predicted"/>
<dbReference type="InterPro" id="IPR039052">
    <property type="entry name" value="Antitox_PemI-like"/>
</dbReference>
<gene>
    <name evidence="2" type="primary">chpS</name>
    <name evidence="2" type="ORF">NCTC10699_02206</name>
</gene>
<dbReference type="EMBL" id="UGSS01000002">
    <property type="protein sequence ID" value="SUB34535.1"/>
    <property type="molecule type" value="Genomic_DNA"/>
</dbReference>
<sequence>MAYQEIRVLSAICNMNMRLQVKQWGNSKAIRLPKDFTNAMNLNTGDFLELEKINNNTVKVVIVPNSPTKRKRLTLDERIAMTSSKELPVIPEWDLLTPTGNEI</sequence>
<protein>
    <submittedName>
        <fullName evidence="2">Antitoxin ChpS</fullName>
    </submittedName>
</protein>
<dbReference type="GO" id="GO:0097351">
    <property type="term" value="F:toxin sequestering activity"/>
    <property type="evidence" value="ECO:0007669"/>
    <property type="project" value="InterPro"/>
</dbReference>
<evidence type="ECO:0000313" key="2">
    <source>
        <dbReference type="EMBL" id="SUB34535.1"/>
    </source>
</evidence>
<dbReference type="PANTHER" id="PTHR40516">
    <property type="entry name" value="ANTITOXIN CHPS-RELATED"/>
    <property type="match status" value="1"/>
</dbReference>
<organism evidence="2 3">
    <name type="scientific">[Pasteurella] mairii</name>
    <dbReference type="NCBI Taxonomy" id="757"/>
    <lineage>
        <taxon>Bacteria</taxon>
        <taxon>Pseudomonadati</taxon>
        <taxon>Pseudomonadota</taxon>
        <taxon>Gammaproteobacteria</taxon>
        <taxon>Pasteurellales</taxon>
        <taxon>Pasteurellaceae</taxon>
    </lineage>
</organism>
<dbReference type="InterPro" id="IPR037914">
    <property type="entry name" value="SpoVT-AbrB_sf"/>
</dbReference>
<dbReference type="InterPro" id="IPR007159">
    <property type="entry name" value="SpoVT-AbrB_dom"/>
</dbReference>
<evidence type="ECO:0000259" key="1">
    <source>
        <dbReference type="SMART" id="SM00966"/>
    </source>
</evidence>
<reference evidence="2 3" key="1">
    <citation type="submission" date="2018-06" db="EMBL/GenBank/DDBJ databases">
        <authorList>
            <consortium name="Pathogen Informatics"/>
            <person name="Doyle S."/>
        </authorList>
    </citation>
    <scope>NUCLEOTIDE SEQUENCE [LARGE SCALE GENOMIC DNA]</scope>
    <source>
        <strain evidence="2 3">NCTC10699</strain>
    </source>
</reference>
<dbReference type="PANTHER" id="PTHR40516:SF1">
    <property type="entry name" value="ANTITOXIN CHPS-RELATED"/>
    <property type="match status" value="1"/>
</dbReference>
<name>A0A379B799_9PAST</name>
<dbReference type="SUPFAM" id="SSF89447">
    <property type="entry name" value="AbrB/MazE/MraZ-like"/>
    <property type="match status" value="1"/>
</dbReference>
<evidence type="ECO:0000313" key="3">
    <source>
        <dbReference type="Proteomes" id="UP000254280"/>
    </source>
</evidence>
<accession>A0A379B799</accession>
<keyword evidence="3" id="KW-1185">Reference proteome</keyword>
<feature type="domain" description="SpoVT-AbrB" evidence="1">
    <location>
        <begin position="22"/>
        <end position="70"/>
    </location>
</feature>
<dbReference type="Pfam" id="PF04014">
    <property type="entry name" value="MazE_antitoxin"/>
    <property type="match status" value="1"/>
</dbReference>
<dbReference type="GO" id="GO:0003677">
    <property type="term" value="F:DNA binding"/>
    <property type="evidence" value="ECO:0007669"/>
    <property type="project" value="InterPro"/>
</dbReference>
<dbReference type="Proteomes" id="UP000254280">
    <property type="component" value="Unassembled WGS sequence"/>
</dbReference>